<dbReference type="VEuPathDB" id="MicrosporidiaDB:EROM_030710"/>
<dbReference type="Pfam" id="PF17010">
    <property type="entry name" value="DUF5092"/>
    <property type="match status" value="1"/>
</dbReference>
<name>I7AQV8_ENCRO</name>
<evidence type="ECO:0000313" key="2">
    <source>
        <dbReference type="EMBL" id="AFN82692.1"/>
    </source>
</evidence>
<keyword evidence="1" id="KW-0812">Transmembrane</keyword>
<dbReference type="KEGG" id="ero:EROM_030710"/>
<organism evidence="2 3">
    <name type="scientific">Encephalitozoon romaleae (strain SJ-2008)</name>
    <name type="common">Microsporidian parasite</name>
    <dbReference type="NCBI Taxonomy" id="1178016"/>
    <lineage>
        <taxon>Eukaryota</taxon>
        <taxon>Fungi</taxon>
        <taxon>Fungi incertae sedis</taxon>
        <taxon>Microsporidia</taxon>
        <taxon>Unikaryonidae</taxon>
        <taxon>Encephalitozoon</taxon>
    </lineage>
</organism>
<dbReference type="EMBL" id="CP003520">
    <property type="protein sequence ID" value="AFN82692.1"/>
    <property type="molecule type" value="Genomic_DNA"/>
</dbReference>
<sequence>MNDRSSKLKQVLDRQIYCLARRNTVMAYLLEKGNGSRCVLEAIKVEPFTQKQFADMIKEAHAKSQDYYLARVQCRSNPEDGKNIYYCYDARQLCKYIFEMVISTEGRKIRIKNFKDPINQEQIHEISFFKLRYDSDTPLKAEYVGNQVNFLENNCFRSKIFYQENALDALSVNFQFGPQKKKIPIINRRKLFTVFMMVILVFVIGTLVAMVAEREPSKASPPLKLSINKGKSI</sequence>
<evidence type="ECO:0000313" key="3">
    <source>
        <dbReference type="Proteomes" id="UP000010094"/>
    </source>
</evidence>
<dbReference type="OrthoDB" id="2189917at2759"/>
<evidence type="ECO:0000256" key="1">
    <source>
        <dbReference type="SAM" id="Phobius"/>
    </source>
</evidence>
<dbReference type="InterPro" id="IPR031537">
    <property type="entry name" value="DUF5092"/>
</dbReference>
<gene>
    <name evidence="2" type="ordered locus">EROM_030710</name>
</gene>
<dbReference type="Proteomes" id="UP000010094">
    <property type="component" value="Chromosome III"/>
</dbReference>
<keyword evidence="3" id="KW-1185">Reference proteome</keyword>
<keyword evidence="1" id="KW-1133">Transmembrane helix</keyword>
<dbReference type="RefSeq" id="XP_009264189.1">
    <property type="nucleotide sequence ID" value="XM_009265914.1"/>
</dbReference>
<proteinExistence type="predicted"/>
<keyword evidence="1" id="KW-0472">Membrane</keyword>
<dbReference type="GeneID" id="20520982"/>
<accession>I7AQV8</accession>
<feature type="transmembrane region" description="Helical" evidence="1">
    <location>
        <begin position="191"/>
        <end position="212"/>
    </location>
</feature>
<dbReference type="HOGENOM" id="CLU_1327278_0_0_1"/>
<protein>
    <submittedName>
        <fullName evidence="2">Uncharacterized protein</fullName>
    </submittedName>
</protein>
<reference evidence="2 3" key="1">
    <citation type="journal article" date="2012" name="Proc. Natl. Acad. Sci. U.S.A.">
        <title>Gain and loss of multiple functionally related, horizontally transferred genes in the reduced genomes of two microsporidian parasites.</title>
        <authorList>
            <person name="Pombert J.-F."/>
            <person name="Selman M."/>
            <person name="Burki F."/>
            <person name="Bardell F.T."/>
            <person name="Farinelli L."/>
            <person name="Solter L.F."/>
            <person name="Whitman D.W."/>
            <person name="Weiss L.M."/>
            <person name="Corradi N."/>
            <person name="Keeling P.J."/>
        </authorList>
    </citation>
    <scope>NUCLEOTIDE SEQUENCE [LARGE SCALE GENOMIC DNA]</scope>
    <source>
        <strain evidence="2 3">SJ-2008</strain>
    </source>
</reference>
<dbReference type="AlphaFoldDB" id="I7AQV8"/>